<dbReference type="InterPro" id="IPR013324">
    <property type="entry name" value="RNA_pol_sigma_r3/r4-like"/>
</dbReference>
<dbReference type="PANTHER" id="PTHR43133:SF46">
    <property type="entry name" value="RNA POLYMERASE SIGMA-70 FACTOR ECF SUBFAMILY"/>
    <property type="match status" value="1"/>
</dbReference>
<evidence type="ECO:0000313" key="7">
    <source>
        <dbReference type="EMBL" id="PWJ56709.1"/>
    </source>
</evidence>
<feature type="domain" description="RNA polymerase sigma-70 region 2" evidence="5">
    <location>
        <begin position="31"/>
        <end position="94"/>
    </location>
</feature>
<evidence type="ECO:0000256" key="4">
    <source>
        <dbReference type="ARBA" id="ARBA00023163"/>
    </source>
</evidence>
<dbReference type="InterPro" id="IPR014284">
    <property type="entry name" value="RNA_pol_sigma-70_dom"/>
</dbReference>
<dbReference type="SUPFAM" id="SSF88946">
    <property type="entry name" value="Sigma2 domain of RNA polymerase sigma factors"/>
    <property type="match status" value="1"/>
</dbReference>
<dbReference type="Pfam" id="PF08281">
    <property type="entry name" value="Sigma70_r4_2"/>
    <property type="match status" value="1"/>
</dbReference>
<evidence type="ECO:0000256" key="3">
    <source>
        <dbReference type="ARBA" id="ARBA00023082"/>
    </source>
</evidence>
<dbReference type="SUPFAM" id="SSF88659">
    <property type="entry name" value="Sigma3 and sigma4 domains of RNA polymerase sigma factors"/>
    <property type="match status" value="1"/>
</dbReference>
<dbReference type="AlphaFoldDB" id="A0A316AHG3"/>
<dbReference type="Gene3D" id="1.10.1740.10">
    <property type="match status" value="1"/>
</dbReference>
<comment type="caution">
    <text evidence="7">The sequence shown here is derived from an EMBL/GenBank/DDBJ whole genome shotgun (WGS) entry which is preliminary data.</text>
</comment>
<evidence type="ECO:0000313" key="8">
    <source>
        <dbReference type="Proteomes" id="UP000245880"/>
    </source>
</evidence>
<dbReference type="GO" id="GO:0016987">
    <property type="term" value="F:sigma factor activity"/>
    <property type="evidence" value="ECO:0007669"/>
    <property type="project" value="UniProtKB-KW"/>
</dbReference>
<evidence type="ECO:0000259" key="5">
    <source>
        <dbReference type="Pfam" id="PF04542"/>
    </source>
</evidence>
<reference evidence="7 8" key="1">
    <citation type="submission" date="2018-03" db="EMBL/GenBank/DDBJ databases">
        <title>Genomic Encyclopedia of Archaeal and Bacterial Type Strains, Phase II (KMG-II): from individual species to whole genera.</title>
        <authorList>
            <person name="Goeker M."/>
        </authorList>
    </citation>
    <scope>NUCLEOTIDE SEQUENCE [LARGE SCALE GENOMIC DNA]</scope>
    <source>
        <strain evidence="7 8">DSM 100346</strain>
    </source>
</reference>
<dbReference type="InterPro" id="IPR013249">
    <property type="entry name" value="RNA_pol_sigma70_r4_t2"/>
</dbReference>
<dbReference type="InterPro" id="IPR036388">
    <property type="entry name" value="WH-like_DNA-bd_sf"/>
</dbReference>
<dbReference type="Gene3D" id="1.10.10.10">
    <property type="entry name" value="Winged helix-like DNA-binding domain superfamily/Winged helix DNA-binding domain"/>
    <property type="match status" value="1"/>
</dbReference>
<evidence type="ECO:0000256" key="1">
    <source>
        <dbReference type="ARBA" id="ARBA00010641"/>
    </source>
</evidence>
<keyword evidence="3" id="KW-0731">Sigma factor</keyword>
<dbReference type="EMBL" id="QGDT01000010">
    <property type="protein sequence ID" value="PWJ56709.1"/>
    <property type="molecule type" value="Genomic_DNA"/>
</dbReference>
<evidence type="ECO:0000259" key="6">
    <source>
        <dbReference type="Pfam" id="PF08281"/>
    </source>
</evidence>
<dbReference type="InterPro" id="IPR039425">
    <property type="entry name" value="RNA_pol_sigma-70-like"/>
</dbReference>
<dbReference type="InterPro" id="IPR007627">
    <property type="entry name" value="RNA_pol_sigma70_r2"/>
</dbReference>
<accession>A0A316AHG3</accession>
<keyword evidence="8" id="KW-1185">Reference proteome</keyword>
<organism evidence="7 8">
    <name type="scientific">Dyadobacter jejuensis</name>
    <dbReference type="NCBI Taxonomy" id="1082580"/>
    <lineage>
        <taxon>Bacteria</taxon>
        <taxon>Pseudomonadati</taxon>
        <taxon>Bacteroidota</taxon>
        <taxon>Cytophagia</taxon>
        <taxon>Cytophagales</taxon>
        <taxon>Spirosomataceae</taxon>
        <taxon>Dyadobacter</taxon>
    </lineage>
</organism>
<dbReference type="Proteomes" id="UP000245880">
    <property type="component" value="Unassembled WGS sequence"/>
</dbReference>
<keyword evidence="2" id="KW-0805">Transcription regulation</keyword>
<evidence type="ECO:0000256" key="2">
    <source>
        <dbReference type="ARBA" id="ARBA00023015"/>
    </source>
</evidence>
<keyword evidence="4" id="KW-0804">Transcription</keyword>
<comment type="similarity">
    <text evidence="1">Belongs to the sigma-70 factor family. ECF subfamily.</text>
</comment>
<feature type="domain" description="RNA polymerase sigma factor 70 region 4 type 2" evidence="6">
    <location>
        <begin position="128"/>
        <end position="180"/>
    </location>
</feature>
<dbReference type="Pfam" id="PF04542">
    <property type="entry name" value="Sigma70_r2"/>
    <property type="match status" value="1"/>
</dbReference>
<dbReference type="OrthoDB" id="9150024at2"/>
<dbReference type="PANTHER" id="PTHR43133">
    <property type="entry name" value="RNA POLYMERASE ECF-TYPE SIGMA FACTO"/>
    <property type="match status" value="1"/>
</dbReference>
<dbReference type="InterPro" id="IPR013325">
    <property type="entry name" value="RNA_pol_sigma_r2"/>
</dbReference>
<dbReference type="CDD" id="cd06171">
    <property type="entry name" value="Sigma70_r4"/>
    <property type="match status" value="1"/>
</dbReference>
<dbReference type="GO" id="GO:0003677">
    <property type="term" value="F:DNA binding"/>
    <property type="evidence" value="ECO:0007669"/>
    <property type="project" value="InterPro"/>
</dbReference>
<dbReference type="NCBIfam" id="TIGR02937">
    <property type="entry name" value="sigma70-ECF"/>
    <property type="match status" value="1"/>
</dbReference>
<dbReference type="RefSeq" id="WP_109676048.1">
    <property type="nucleotide sequence ID" value="NZ_QGDT01000010.1"/>
</dbReference>
<gene>
    <name evidence="7" type="ORF">CLV98_11020</name>
</gene>
<proteinExistence type="inferred from homology"/>
<dbReference type="GO" id="GO:0006352">
    <property type="term" value="P:DNA-templated transcription initiation"/>
    <property type="evidence" value="ECO:0007669"/>
    <property type="project" value="InterPro"/>
</dbReference>
<name>A0A316AHG3_9BACT</name>
<sequence length="200" mass="23883">MGQRLSREHALRLWQEYREGEIVALGEILDGYYPDLYGWGHRFSPDQEVVKDCIQETFLTLWKKQQTIGAVDNVLAYLMVMLKRRILYEKSKQTGTMDLSLVDTYEFLVEFAPDFRLIQEEHEVYQLQQVAKVINQLPARQKELVYLRFYKNLSFEQIAEIMQLGRQSVYNLFQKSLKSMRKHWSYGFTTIWLIQFILHG</sequence>
<protein>
    <submittedName>
        <fullName evidence="7">RNA polymerase sigma factor (Sigma-70 family)</fullName>
    </submittedName>
</protein>